<dbReference type="GO" id="GO:0065002">
    <property type="term" value="P:intracellular protein transmembrane transport"/>
    <property type="evidence" value="ECO:0007669"/>
    <property type="project" value="TreeGrafter"/>
</dbReference>
<dbReference type="NCBIfam" id="TIGR00945">
    <property type="entry name" value="tatC"/>
    <property type="match status" value="1"/>
</dbReference>
<evidence type="ECO:0000256" key="2">
    <source>
        <dbReference type="ARBA" id="ARBA00022692"/>
    </source>
</evidence>
<comment type="subunit">
    <text evidence="5">Forms a complex with TatA.</text>
</comment>
<keyword evidence="2 5" id="KW-0812">Transmembrane</keyword>
<keyword evidence="5" id="KW-0813">Transport</keyword>
<sequence length="240" mass="27080">MSEEMNIVDHIGELRKRILITLFSFLIAFVVSFIFVRDIYLFLVKDLEDQLALLGPADILWVYMMIAGTSALAVTLPIAALQVWKFVQPALTKTEQKTTLGFIPALFFLFLAGIGFGYFILFPLVVSFLEGLAGNDFATFFTVEKYFTFMLHLTVPFGFLFEMPAVIMFLTKLGIIDPVKLAKARKYSYLALVALSVLITPPDFMSDVLVIIPLLGLYEISIMISRIVYRKRLTNMPSSS</sequence>
<dbReference type="PANTHER" id="PTHR30371">
    <property type="entry name" value="SEC-INDEPENDENT PROTEIN TRANSLOCASE PROTEIN TATC"/>
    <property type="match status" value="1"/>
</dbReference>
<evidence type="ECO:0000313" key="6">
    <source>
        <dbReference type="EMBL" id="SDH85966.1"/>
    </source>
</evidence>
<dbReference type="RefSeq" id="WP_091273922.1">
    <property type="nucleotide sequence ID" value="NZ_FNDK01000013.1"/>
</dbReference>
<keyword evidence="3 5" id="KW-1133">Transmembrane helix</keyword>
<reference evidence="6 7" key="1">
    <citation type="submission" date="2016-10" db="EMBL/GenBank/DDBJ databases">
        <authorList>
            <person name="de Groot N.N."/>
        </authorList>
    </citation>
    <scope>NUCLEOTIDE SEQUENCE [LARGE SCALE GENOMIC DNA]</scope>
    <source>
        <strain evidence="6 7">DSM 21632</strain>
    </source>
</reference>
<feature type="transmembrane region" description="Helical" evidence="5">
    <location>
        <begin position="210"/>
        <end position="229"/>
    </location>
</feature>
<dbReference type="PRINTS" id="PR01840">
    <property type="entry name" value="TATCFAMILY"/>
</dbReference>
<dbReference type="GO" id="GO:0043953">
    <property type="term" value="P:protein transport by the Tat complex"/>
    <property type="evidence" value="ECO:0007669"/>
    <property type="project" value="UniProtKB-UniRule"/>
</dbReference>
<name>A0A1G8FVI1_9BACI</name>
<dbReference type="EMBL" id="FNDK01000013">
    <property type="protein sequence ID" value="SDH85966.1"/>
    <property type="molecule type" value="Genomic_DNA"/>
</dbReference>
<evidence type="ECO:0000256" key="4">
    <source>
        <dbReference type="ARBA" id="ARBA00023136"/>
    </source>
</evidence>
<dbReference type="InterPro" id="IPR002033">
    <property type="entry name" value="TatC"/>
</dbReference>
<dbReference type="GO" id="GO:0033281">
    <property type="term" value="C:TAT protein transport complex"/>
    <property type="evidence" value="ECO:0007669"/>
    <property type="project" value="UniProtKB-UniRule"/>
</dbReference>
<dbReference type="GO" id="GO:0009977">
    <property type="term" value="F:proton motive force dependent protein transmembrane transporter activity"/>
    <property type="evidence" value="ECO:0007669"/>
    <property type="project" value="TreeGrafter"/>
</dbReference>
<feature type="transmembrane region" description="Helical" evidence="5">
    <location>
        <begin position="20"/>
        <end position="40"/>
    </location>
</feature>
<dbReference type="AlphaFoldDB" id="A0A1G8FVI1"/>
<accession>A0A1G8FVI1</accession>
<evidence type="ECO:0000256" key="1">
    <source>
        <dbReference type="ARBA" id="ARBA00004141"/>
    </source>
</evidence>
<keyword evidence="5" id="KW-0653">Protein transport</keyword>
<feature type="transmembrane region" description="Helical" evidence="5">
    <location>
        <begin position="105"/>
        <end position="129"/>
    </location>
</feature>
<comment type="function">
    <text evidence="5">Part of the twin-arginine translocation (Tat) system that transports large folded proteins containing a characteristic twin-arginine motif in their signal peptide across membranes.</text>
</comment>
<keyword evidence="4 5" id="KW-0472">Membrane</keyword>
<dbReference type="Proteomes" id="UP000199163">
    <property type="component" value="Unassembled WGS sequence"/>
</dbReference>
<organism evidence="6 7">
    <name type="scientific">Alteribacillus persepolensis</name>
    <dbReference type="NCBI Taxonomy" id="568899"/>
    <lineage>
        <taxon>Bacteria</taxon>
        <taxon>Bacillati</taxon>
        <taxon>Bacillota</taxon>
        <taxon>Bacilli</taxon>
        <taxon>Bacillales</taxon>
        <taxon>Bacillaceae</taxon>
        <taxon>Alteribacillus</taxon>
    </lineage>
</organism>
<dbReference type="OrthoDB" id="9777044at2"/>
<comment type="similarity">
    <text evidence="5">Belongs to the TatC family.</text>
</comment>
<evidence type="ECO:0000256" key="3">
    <source>
        <dbReference type="ARBA" id="ARBA00022989"/>
    </source>
</evidence>
<dbReference type="Pfam" id="PF00902">
    <property type="entry name" value="TatC"/>
    <property type="match status" value="1"/>
</dbReference>
<feature type="transmembrane region" description="Helical" evidence="5">
    <location>
        <begin position="60"/>
        <end position="84"/>
    </location>
</feature>
<evidence type="ECO:0000313" key="7">
    <source>
        <dbReference type="Proteomes" id="UP000199163"/>
    </source>
</evidence>
<dbReference type="STRING" id="568899.SAMN05192534_11332"/>
<dbReference type="PANTHER" id="PTHR30371:SF4">
    <property type="entry name" value="SEC-INDEPENDENT PROTEIN TRANSLOCASE PROTEIN TATCD"/>
    <property type="match status" value="1"/>
</dbReference>
<keyword evidence="5" id="KW-0811">Translocation</keyword>
<gene>
    <name evidence="5" type="primary">tatC</name>
    <name evidence="6" type="ORF">SAMN05192534_11332</name>
</gene>
<feature type="transmembrane region" description="Helical" evidence="5">
    <location>
        <begin position="149"/>
        <end position="175"/>
    </location>
</feature>
<feature type="transmembrane region" description="Helical" evidence="5">
    <location>
        <begin position="187"/>
        <end position="204"/>
    </location>
</feature>
<protein>
    <recommendedName>
        <fullName evidence="5">Sec-independent protein translocase protein TatC</fullName>
    </recommendedName>
</protein>
<evidence type="ECO:0000256" key="5">
    <source>
        <dbReference type="HAMAP-Rule" id="MF_00902"/>
    </source>
</evidence>
<proteinExistence type="inferred from homology"/>
<keyword evidence="5" id="KW-1003">Cell membrane</keyword>
<keyword evidence="7" id="KW-1185">Reference proteome</keyword>
<dbReference type="HAMAP" id="MF_00902">
    <property type="entry name" value="TatC"/>
    <property type="match status" value="1"/>
</dbReference>
<comment type="subcellular location">
    <subcellularLocation>
        <location evidence="5">Cell membrane</location>
        <topology evidence="5">Multi-pass membrane protein</topology>
    </subcellularLocation>
    <subcellularLocation>
        <location evidence="1">Membrane</location>
        <topology evidence="1">Multi-pass membrane protein</topology>
    </subcellularLocation>
</comment>